<feature type="domain" description="Histone-binding protein RBBP4-like N-terminal" evidence="8">
    <location>
        <begin position="39"/>
        <end position="109"/>
    </location>
</feature>
<comment type="subcellular location">
    <subcellularLocation>
        <location evidence="1">Nucleus</location>
    </subcellularLocation>
</comment>
<dbReference type="InterPro" id="IPR036322">
    <property type="entry name" value="WD40_repeat_dom_sf"/>
</dbReference>
<dbReference type="Pfam" id="PF00400">
    <property type="entry name" value="WD40"/>
    <property type="match status" value="5"/>
</dbReference>
<dbReference type="AlphaFoldDB" id="A0A3N4IQU9"/>
<dbReference type="Pfam" id="PF12265">
    <property type="entry name" value="CAF1C_H4-bd"/>
    <property type="match status" value="1"/>
</dbReference>
<dbReference type="Gene3D" id="2.130.10.10">
    <property type="entry name" value="YVTN repeat-like/Quinoprotein amine dehydrogenase"/>
    <property type="match status" value="1"/>
</dbReference>
<evidence type="ECO:0000259" key="8">
    <source>
        <dbReference type="Pfam" id="PF12265"/>
    </source>
</evidence>
<keyword evidence="10" id="KW-1185">Reference proteome</keyword>
<feature type="region of interest" description="Disordered" evidence="7">
    <location>
        <begin position="1"/>
        <end position="21"/>
    </location>
</feature>
<keyword evidence="3" id="KW-0677">Repeat</keyword>
<dbReference type="OrthoDB" id="427795at2759"/>
<dbReference type="InterPro" id="IPR022052">
    <property type="entry name" value="Histone-bd_RBBP4-like_N"/>
</dbReference>
<dbReference type="Proteomes" id="UP000275078">
    <property type="component" value="Unassembled WGS sequence"/>
</dbReference>
<dbReference type="InterPro" id="IPR015943">
    <property type="entry name" value="WD40/YVTN_repeat-like_dom_sf"/>
</dbReference>
<dbReference type="GO" id="GO:0005634">
    <property type="term" value="C:nucleus"/>
    <property type="evidence" value="ECO:0007669"/>
    <property type="project" value="UniProtKB-SubCell"/>
</dbReference>
<dbReference type="InterPro" id="IPR001680">
    <property type="entry name" value="WD40_rpt"/>
</dbReference>
<keyword evidence="2 6" id="KW-0853">WD repeat</keyword>
<feature type="repeat" description="WD" evidence="6">
    <location>
        <begin position="290"/>
        <end position="326"/>
    </location>
</feature>
<dbReference type="PROSITE" id="PS50082">
    <property type="entry name" value="WD_REPEATS_2"/>
    <property type="match status" value="4"/>
</dbReference>
<dbReference type="GO" id="GO:0006325">
    <property type="term" value="P:chromatin organization"/>
    <property type="evidence" value="ECO:0007669"/>
    <property type="project" value="UniProtKB-KW"/>
</dbReference>
<dbReference type="PROSITE" id="PS00678">
    <property type="entry name" value="WD_REPEATS_1"/>
    <property type="match status" value="2"/>
</dbReference>
<dbReference type="InterPro" id="IPR020472">
    <property type="entry name" value="WD40_PAC1"/>
</dbReference>
<evidence type="ECO:0000313" key="9">
    <source>
        <dbReference type="EMBL" id="RPA87128.1"/>
    </source>
</evidence>
<evidence type="ECO:0000313" key="10">
    <source>
        <dbReference type="Proteomes" id="UP000275078"/>
    </source>
</evidence>
<keyword evidence="4" id="KW-0156">Chromatin regulator</keyword>
<proteinExistence type="predicted"/>
<feature type="repeat" description="WD" evidence="6">
    <location>
        <begin position="334"/>
        <end position="376"/>
    </location>
</feature>
<sequence>MAGTPETNGHHATVDDADDMDIDERAKEEMIIAEKIVNEEYKTWKKNAPFLYDIILSSALEWPTLTTEWFPDKTPVPGKPYSKHRLLLGTHTSGNDTNYIKIASVQLPNTNGENDPNKYNEETEEIGGYNGGADCRLQVDQKIVHPGEVNKARHMPQNPNLIASMCNDGRVLIFDRSQHPLQPKSNDPEPQMILQGHTKEGYGLCWNPHKSGHLATGAEDAVVHLWDTTQFTKSDIHLKPVATYSHHTSIVNDVQYHPTHDALLASCSDDLTLQIIDTRKDPRDAPAQKKQAHSEPVNGLAFNPASDFVIATGSSDKTIGLWDLRNLSRKLHALQGHTSDVISLQWNPHEEPILASSSGDRRIIFWDLSRIGEEQTAEDMEDGPPELLFMHGGHTNRISDFCWNPHDPWVMVSAAEDNLVQCWKVASAIVGKDIAEIPEEELETAGEH</sequence>
<dbReference type="InterPro" id="IPR019775">
    <property type="entry name" value="WD40_repeat_CS"/>
</dbReference>
<evidence type="ECO:0000256" key="5">
    <source>
        <dbReference type="ARBA" id="ARBA00023242"/>
    </source>
</evidence>
<organism evidence="9 10">
    <name type="scientific">Ascobolus immersus RN42</name>
    <dbReference type="NCBI Taxonomy" id="1160509"/>
    <lineage>
        <taxon>Eukaryota</taxon>
        <taxon>Fungi</taxon>
        <taxon>Dikarya</taxon>
        <taxon>Ascomycota</taxon>
        <taxon>Pezizomycotina</taxon>
        <taxon>Pezizomycetes</taxon>
        <taxon>Pezizales</taxon>
        <taxon>Ascobolaceae</taxon>
        <taxon>Ascobolus</taxon>
    </lineage>
</organism>
<evidence type="ECO:0000256" key="4">
    <source>
        <dbReference type="ARBA" id="ARBA00022853"/>
    </source>
</evidence>
<evidence type="ECO:0000256" key="6">
    <source>
        <dbReference type="PROSITE-ProRule" id="PRU00221"/>
    </source>
</evidence>
<dbReference type="PANTHER" id="PTHR22850">
    <property type="entry name" value="WD40 REPEAT FAMILY"/>
    <property type="match status" value="1"/>
</dbReference>
<dbReference type="PROSITE" id="PS50294">
    <property type="entry name" value="WD_REPEATS_REGION"/>
    <property type="match status" value="3"/>
</dbReference>
<dbReference type="PRINTS" id="PR00320">
    <property type="entry name" value="GPROTEINBRPT"/>
</dbReference>
<evidence type="ECO:0000256" key="3">
    <source>
        <dbReference type="ARBA" id="ARBA00022737"/>
    </source>
</evidence>
<name>A0A3N4IQU9_ASCIM</name>
<feature type="repeat" description="WD" evidence="6">
    <location>
        <begin position="194"/>
        <end position="227"/>
    </location>
</feature>
<dbReference type="SMART" id="SM00320">
    <property type="entry name" value="WD40"/>
    <property type="match status" value="6"/>
</dbReference>
<accession>A0A3N4IQU9</accession>
<keyword evidence="5" id="KW-0539">Nucleus</keyword>
<dbReference type="InterPro" id="IPR050459">
    <property type="entry name" value="WD_repeat_RBAP46/RBAP48/MSI1"/>
</dbReference>
<dbReference type="STRING" id="1160509.A0A3N4IQU9"/>
<dbReference type="EMBL" id="ML119647">
    <property type="protein sequence ID" value="RPA87128.1"/>
    <property type="molecule type" value="Genomic_DNA"/>
</dbReference>
<evidence type="ECO:0000256" key="2">
    <source>
        <dbReference type="ARBA" id="ARBA00022574"/>
    </source>
</evidence>
<gene>
    <name evidence="9" type="ORF">BJ508DRAFT_410678</name>
</gene>
<protein>
    <submittedName>
        <fullName evidence="9">WD40 repeat-like protein</fullName>
    </submittedName>
</protein>
<dbReference type="SUPFAM" id="SSF50978">
    <property type="entry name" value="WD40 repeat-like"/>
    <property type="match status" value="1"/>
</dbReference>
<evidence type="ECO:0000256" key="7">
    <source>
        <dbReference type="SAM" id="MobiDB-lite"/>
    </source>
</evidence>
<feature type="repeat" description="WD" evidence="6">
    <location>
        <begin position="391"/>
        <end position="427"/>
    </location>
</feature>
<evidence type="ECO:0000256" key="1">
    <source>
        <dbReference type="ARBA" id="ARBA00004123"/>
    </source>
</evidence>
<reference evidence="9 10" key="1">
    <citation type="journal article" date="2018" name="Nat. Ecol. Evol.">
        <title>Pezizomycetes genomes reveal the molecular basis of ectomycorrhizal truffle lifestyle.</title>
        <authorList>
            <person name="Murat C."/>
            <person name="Payen T."/>
            <person name="Noel B."/>
            <person name="Kuo A."/>
            <person name="Morin E."/>
            <person name="Chen J."/>
            <person name="Kohler A."/>
            <person name="Krizsan K."/>
            <person name="Balestrini R."/>
            <person name="Da Silva C."/>
            <person name="Montanini B."/>
            <person name="Hainaut M."/>
            <person name="Levati E."/>
            <person name="Barry K.W."/>
            <person name="Belfiori B."/>
            <person name="Cichocki N."/>
            <person name="Clum A."/>
            <person name="Dockter R.B."/>
            <person name="Fauchery L."/>
            <person name="Guy J."/>
            <person name="Iotti M."/>
            <person name="Le Tacon F."/>
            <person name="Lindquist E.A."/>
            <person name="Lipzen A."/>
            <person name="Malagnac F."/>
            <person name="Mello A."/>
            <person name="Molinier V."/>
            <person name="Miyauchi S."/>
            <person name="Poulain J."/>
            <person name="Riccioni C."/>
            <person name="Rubini A."/>
            <person name="Sitrit Y."/>
            <person name="Splivallo R."/>
            <person name="Traeger S."/>
            <person name="Wang M."/>
            <person name="Zifcakova L."/>
            <person name="Wipf D."/>
            <person name="Zambonelli A."/>
            <person name="Paolocci F."/>
            <person name="Nowrousian M."/>
            <person name="Ottonello S."/>
            <person name="Baldrian P."/>
            <person name="Spatafora J.W."/>
            <person name="Henrissat B."/>
            <person name="Nagy L.G."/>
            <person name="Aury J.M."/>
            <person name="Wincker P."/>
            <person name="Grigoriev I.V."/>
            <person name="Bonfante P."/>
            <person name="Martin F.M."/>
        </authorList>
    </citation>
    <scope>NUCLEOTIDE SEQUENCE [LARGE SCALE GENOMIC DNA]</scope>
    <source>
        <strain evidence="9 10">RN42</strain>
    </source>
</reference>